<reference evidence="3 4" key="1">
    <citation type="submission" date="2017-05" db="EMBL/GenBank/DDBJ databases">
        <authorList>
            <person name="Varghese N."/>
            <person name="Submissions S."/>
        </authorList>
    </citation>
    <scope>NUCLEOTIDE SEQUENCE [LARGE SCALE GENOMIC DNA]</scope>
    <source>
        <strain evidence="3 4">DSM 26001</strain>
    </source>
</reference>
<keyword evidence="3" id="KW-0282">Flagellum</keyword>
<protein>
    <submittedName>
        <fullName evidence="3">Flagellar biosynthesis protein FlhG</fullName>
    </submittedName>
</protein>
<dbReference type="Gene3D" id="3.40.50.300">
    <property type="entry name" value="P-loop containing nucleotide triphosphate hydrolases"/>
    <property type="match status" value="1"/>
</dbReference>
<dbReference type="InterPro" id="IPR050625">
    <property type="entry name" value="ParA/MinD_ATPase"/>
</dbReference>
<keyword evidence="2" id="KW-0067">ATP-binding</keyword>
<evidence type="ECO:0000256" key="2">
    <source>
        <dbReference type="ARBA" id="ARBA00022840"/>
    </source>
</evidence>
<organism evidence="3 4">
    <name type="scientific">Noviherbaspirillum suwonense</name>
    <dbReference type="NCBI Taxonomy" id="1224511"/>
    <lineage>
        <taxon>Bacteria</taxon>
        <taxon>Pseudomonadati</taxon>
        <taxon>Pseudomonadota</taxon>
        <taxon>Betaproteobacteria</taxon>
        <taxon>Burkholderiales</taxon>
        <taxon>Oxalobacteraceae</taxon>
        <taxon>Noviherbaspirillum</taxon>
    </lineage>
</organism>
<dbReference type="PANTHER" id="PTHR43384">
    <property type="entry name" value="SEPTUM SITE-DETERMINING PROTEIN MIND HOMOLOG, CHLOROPLASTIC-RELATED"/>
    <property type="match status" value="1"/>
</dbReference>
<comment type="caution">
    <text evidence="3">The sequence shown here is derived from an EMBL/GenBank/DDBJ whole genome shotgun (WGS) entry which is preliminary data.</text>
</comment>
<name>A0ABY1Q0U2_9BURK</name>
<dbReference type="PANTHER" id="PTHR43384:SF6">
    <property type="entry name" value="SEPTUM SITE-DETERMINING PROTEIN MIND HOMOLOG, CHLOROPLASTIC"/>
    <property type="match status" value="1"/>
</dbReference>
<evidence type="ECO:0000256" key="1">
    <source>
        <dbReference type="ARBA" id="ARBA00022741"/>
    </source>
</evidence>
<evidence type="ECO:0000313" key="3">
    <source>
        <dbReference type="EMBL" id="SMP55835.1"/>
    </source>
</evidence>
<dbReference type="SUPFAM" id="SSF52540">
    <property type="entry name" value="P-loop containing nucleoside triphosphate hydrolases"/>
    <property type="match status" value="1"/>
</dbReference>
<sequence>MASIRIDQAEGLRRMVAKPAPRVLTFLSATPDHEKSATLLNLGASLARTGSGVLLLDACATSRGVGAALDRMQGGTLLQAARSERRLSDVVLAMPQGFGIAVMARGALDEFEREDMAALFTRLAADNDIVLVDAELDASNALPLAAMGEGEIVVQVEDSAESITAAYALIKRVSEHYGRRPVSILVTGAGIVRAGMIYRNIAAAASRYLALELHSIGSVPPDEHLARATRLGRTVIDAFPLAGASVAFRDLAGRFSRCAMQPGGWRNALQSSATLGA</sequence>
<proteinExistence type="predicted"/>
<keyword evidence="1" id="KW-0547">Nucleotide-binding</keyword>
<dbReference type="EMBL" id="FXUL01000004">
    <property type="protein sequence ID" value="SMP55835.1"/>
    <property type="molecule type" value="Genomic_DNA"/>
</dbReference>
<evidence type="ECO:0000313" key="4">
    <source>
        <dbReference type="Proteomes" id="UP001158049"/>
    </source>
</evidence>
<dbReference type="InterPro" id="IPR027417">
    <property type="entry name" value="P-loop_NTPase"/>
</dbReference>
<gene>
    <name evidence="3" type="ORF">SAMN06295970_104246</name>
</gene>
<keyword evidence="3" id="KW-0969">Cilium</keyword>
<dbReference type="RefSeq" id="WP_283441806.1">
    <property type="nucleotide sequence ID" value="NZ_FXUL01000004.1"/>
</dbReference>
<accession>A0ABY1Q0U2</accession>
<keyword evidence="3" id="KW-0966">Cell projection</keyword>
<dbReference type="Proteomes" id="UP001158049">
    <property type="component" value="Unassembled WGS sequence"/>
</dbReference>
<keyword evidence="4" id="KW-1185">Reference proteome</keyword>